<accession>A0A2I1GDM9</accession>
<reference evidence="1 2" key="1">
    <citation type="submission" date="2015-10" db="EMBL/GenBank/DDBJ databases">
        <title>Genome analyses suggest a sexual origin of heterokaryosis in a supposedly ancient asexual fungus.</title>
        <authorList>
            <person name="Ropars J."/>
            <person name="Sedzielewska K."/>
            <person name="Noel J."/>
            <person name="Charron P."/>
            <person name="Farinelli L."/>
            <person name="Marton T."/>
            <person name="Kruger M."/>
            <person name="Pelin A."/>
            <person name="Brachmann A."/>
            <person name="Corradi N."/>
        </authorList>
    </citation>
    <scope>NUCLEOTIDE SEQUENCE [LARGE SCALE GENOMIC DNA]</scope>
    <source>
        <strain evidence="1 2">A4</strain>
    </source>
</reference>
<gene>
    <name evidence="1" type="ORF">RhiirA4_419281</name>
</gene>
<dbReference type="AlphaFoldDB" id="A0A2I1GDM9"/>
<evidence type="ECO:0000313" key="2">
    <source>
        <dbReference type="Proteomes" id="UP000234323"/>
    </source>
</evidence>
<keyword evidence="2" id="KW-1185">Reference proteome</keyword>
<proteinExistence type="predicted"/>
<name>A0A2I1GDM9_9GLOM</name>
<comment type="caution">
    <text evidence="1">The sequence shown here is derived from an EMBL/GenBank/DDBJ whole genome shotgun (WGS) entry which is preliminary data.</text>
</comment>
<dbReference type="EMBL" id="LLXI01000342">
    <property type="protein sequence ID" value="PKY44726.1"/>
    <property type="molecule type" value="Genomic_DNA"/>
</dbReference>
<protein>
    <submittedName>
        <fullName evidence="1">Uncharacterized protein</fullName>
    </submittedName>
</protein>
<dbReference type="Proteomes" id="UP000234323">
    <property type="component" value="Unassembled WGS sequence"/>
</dbReference>
<evidence type="ECO:0000313" key="1">
    <source>
        <dbReference type="EMBL" id="PKY44726.1"/>
    </source>
</evidence>
<organism evidence="1 2">
    <name type="scientific">Rhizophagus irregularis</name>
    <dbReference type="NCBI Taxonomy" id="588596"/>
    <lineage>
        <taxon>Eukaryota</taxon>
        <taxon>Fungi</taxon>
        <taxon>Fungi incertae sedis</taxon>
        <taxon>Mucoromycota</taxon>
        <taxon>Glomeromycotina</taxon>
        <taxon>Glomeromycetes</taxon>
        <taxon>Glomerales</taxon>
        <taxon>Glomeraceae</taxon>
        <taxon>Rhizophagus</taxon>
    </lineage>
</organism>
<sequence length="200" mass="22967">MGTLTGLTCLHLNKLLNNRVDIKVQIDNRQPVLVRLNLKETLSNIRERFENDSSIKMDDTLSFAKKKGGDIINYEYADEEKTILKNIVEKKEKILYLTKSTKLIDVVNVGMTVQIDKLQVFVILNLKDKLSNIRRKILKQNSLIQMDDALLFAKKDAKGHGLIEIVRDEEEKIILEEITSIGTDNQILYLMKISESNYSS</sequence>